<gene>
    <name evidence="2" type="ORF">HGM15179_000233</name>
</gene>
<evidence type="ECO:0000256" key="1">
    <source>
        <dbReference type="SAM" id="MobiDB-lite"/>
    </source>
</evidence>
<dbReference type="PANTHER" id="PTHR47079:SF1">
    <property type="entry name" value="REGULATOR OF G-PROTEIN SIGNALING PROTEIN-LIKE"/>
    <property type="match status" value="1"/>
</dbReference>
<dbReference type="PANTHER" id="PTHR47079">
    <property type="entry name" value="REGULATOR OF G-PROTEIN SIGNALING PROTEIN-LIKE"/>
    <property type="match status" value="1"/>
</dbReference>
<comment type="caution">
    <text evidence="2">The sequence shown here is derived from an EMBL/GenBank/DDBJ whole genome shotgun (WGS) entry which is preliminary data.</text>
</comment>
<feature type="compositionally biased region" description="Polar residues" evidence="1">
    <location>
        <begin position="1065"/>
        <end position="1074"/>
    </location>
</feature>
<evidence type="ECO:0000313" key="3">
    <source>
        <dbReference type="Proteomes" id="UP000796761"/>
    </source>
</evidence>
<feature type="compositionally biased region" description="Basic and acidic residues" evidence="1">
    <location>
        <begin position="922"/>
        <end position="998"/>
    </location>
</feature>
<accession>A0A8K1H0A9</accession>
<dbReference type="EMBL" id="SWJQ01000003">
    <property type="protein sequence ID" value="TRZ26889.1"/>
    <property type="molecule type" value="Genomic_DNA"/>
</dbReference>
<protein>
    <recommendedName>
        <fullName evidence="4">Regulator of G-protein signaling protein-like</fullName>
    </recommendedName>
</protein>
<dbReference type="InterPro" id="IPR036305">
    <property type="entry name" value="RGS_sf"/>
</dbReference>
<name>A0A8K1H0A9_9PASS</name>
<feature type="region of interest" description="Disordered" evidence="1">
    <location>
        <begin position="729"/>
        <end position="754"/>
    </location>
</feature>
<dbReference type="SUPFAM" id="SSF48097">
    <property type="entry name" value="Regulator of G-protein signaling, RGS"/>
    <property type="match status" value="2"/>
</dbReference>
<dbReference type="InterPro" id="IPR053282">
    <property type="entry name" value="RGS_domain-containing"/>
</dbReference>
<evidence type="ECO:0000313" key="2">
    <source>
        <dbReference type="EMBL" id="TRZ26889.1"/>
    </source>
</evidence>
<feature type="region of interest" description="Disordered" evidence="1">
    <location>
        <begin position="339"/>
        <end position="362"/>
    </location>
</feature>
<dbReference type="OrthoDB" id="9644022at2759"/>
<reference evidence="2" key="1">
    <citation type="submission" date="2019-04" db="EMBL/GenBank/DDBJ databases">
        <title>Genome assembly of Zosterops borbonicus 15179.</title>
        <authorList>
            <person name="Leroy T."/>
            <person name="Anselmetti Y."/>
            <person name="Tilak M.-K."/>
            <person name="Nabholz B."/>
        </authorList>
    </citation>
    <scope>NUCLEOTIDE SEQUENCE</scope>
    <source>
        <strain evidence="2">HGM_15179</strain>
        <tissue evidence="2">Muscle</tissue>
    </source>
</reference>
<evidence type="ECO:0008006" key="4">
    <source>
        <dbReference type="Google" id="ProtNLM"/>
    </source>
</evidence>
<sequence length="1074" mass="122013">MMTAASIASTDMRLLLQDDVFVDFFNTFLNLPVFGQTPLYISGTGRWYLWPELPSHLDPSPADLLPWLEKHRLPHFCKSSLCLHLVLCQRLLGFIRSGEAAELLNWQGADQWLLERCITGSKGMQHFLTFVRGTAGEELIDFWLTTERLLGLDESDGSQRDLFLNLVLRLRATHLREGSRVITLCTTLLGSLPKVRHIQSISTRREILNRMQDHTLLMIQIYWLPKFFVHCKMGMEEEESCQPLLQEYQERLSQACWQEPPGLSEPLPTMHIKRSQGLPGPYCSQKAKAEVWALVKEGRDTQELKMATFWVQPEQQPGPAGSTEELCLDKDALGSIPQQSEQPAFGGRGGITFPGRPQSGAEQDLKNLSKEKILPGLPPSVSFARLPSLKKPVTTLDFLPWALSAEVCAGRPFRDFLQSQNRPMETHLLDLWHDLEEFLPVALDSSRENSFFLRHLIGEKICKTYLEEDSTEKLPLETRTLVSLWNHLICGEFSPWIFRAQKEICKVLCGLYEEFLAADDRTLLQFMAPGMDVAVPEVPDRAAGRGEHFHLSQRMNQSLTLSQGLHGTRSLEEVSSKHWQLLAARDLQQGGSIQAEMEVLLGTAGKSRLSIPDTPREAPGSSCDRLWLSPEEEASPVSVPTAVASERIARENAAAAARKKASRKRRSGTWQHRAFSLAGATCTMSPQGWAWDAVRELVRSFCKFRREMKNLKHRTEFEEFLLQERRNERENLPIKEKKKKSPPKRPRKGKAPPQKVTLIKRRILNKQLIVVTFLVDDLRFYMEMDKFSSLSDSMGAVAHSSTRSKRLKAFLKKKLEIIDKVFLNSDIPPKLRVNISDKERDSIQRLSSKGPLTRAIYHSAKVALFPILMYFWRRFCIWKVMRSFRVYQEVRSSEISEEDRSFQPTEEDRSSRAQEDGSSQYPKRDKSSRAQKDGSSEGPKRDRSSRVQKEERSSQGPKGDRSSRAQKEERSSQGPKGDRSSRAQKEDSVPDSSPEKKPSKAPKVPTPKKLVAVPSATRYAPGRKPVLIYKLSEGLELLLPRPQKKSEPSEEEKDLDASGEKRTSLSKSAPQDRS</sequence>
<organism evidence="2 3">
    <name type="scientific">Zosterops borbonicus</name>
    <dbReference type="NCBI Taxonomy" id="364589"/>
    <lineage>
        <taxon>Eukaryota</taxon>
        <taxon>Metazoa</taxon>
        <taxon>Chordata</taxon>
        <taxon>Craniata</taxon>
        <taxon>Vertebrata</taxon>
        <taxon>Euteleostomi</taxon>
        <taxon>Archelosauria</taxon>
        <taxon>Archosauria</taxon>
        <taxon>Dinosauria</taxon>
        <taxon>Saurischia</taxon>
        <taxon>Theropoda</taxon>
        <taxon>Coelurosauria</taxon>
        <taxon>Aves</taxon>
        <taxon>Neognathae</taxon>
        <taxon>Neoaves</taxon>
        <taxon>Telluraves</taxon>
        <taxon>Australaves</taxon>
        <taxon>Passeriformes</taxon>
        <taxon>Sylvioidea</taxon>
        <taxon>Zosteropidae</taxon>
        <taxon>Zosterops</taxon>
    </lineage>
</organism>
<feature type="region of interest" description="Disordered" evidence="1">
    <location>
        <begin position="895"/>
        <end position="1074"/>
    </location>
</feature>
<dbReference type="AlphaFoldDB" id="A0A8K1H0A9"/>
<feature type="compositionally biased region" description="Basic residues" evidence="1">
    <location>
        <begin position="736"/>
        <end position="750"/>
    </location>
</feature>
<feature type="compositionally biased region" description="Basic and acidic residues" evidence="1">
    <location>
        <begin position="895"/>
        <end position="915"/>
    </location>
</feature>
<keyword evidence="3" id="KW-1185">Reference proteome</keyword>
<dbReference type="Proteomes" id="UP000796761">
    <property type="component" value="Unassembled WGS sequence"/>
</dbReference>
<proteinExistence type="predicted"/>